<feature type="domain" description="Arginyl tRNA synthetase N-terminal" evidence="14">
    <location>
        <begin position="3"/>
        <end position="88"/>
    </location>
</feature>
<dbReference type="InterPro" id="IPR035684">
    <property type="entry name" value="ArgRS_core"/>
</dbReference>
<dbReference type="Pfam" id="PF03485">
    <property type="entry name" value="Arg_tRNA_synt_N"/>
    <property type="match status" value="1"/>
</dbReference>
<evidence type="ECO:0000256" key="10">
    <source>
        <dbReference type="ARBA" id="ARBA00049339"/>
    </source>
</evidence>
<dbReference type="InterPro" id="IPR001278">
    <property type="entry name" value="Arg-tRNA-ligase"/>
</dbReference>
<comment type="caution">
    <text evidence="15">The sequence shown here is derived from an EMBL/GenBank/DDBJ whole genome shotgun (WGS) entry which is preliminary data.</text>
</comment>
<dbReference type="GO" id="GO:0005524">
    <property type="term" value="F:ATP binding"/>
    <property type="evidence" value="ECO:0007669"/>
    <property type="project" value="UniProtKB-UniRule"/>
</dbReference>
<dbReference type="SMART" id="SM01016">
    <property type="entry name" value="Arg_tRNA_synt_N"/>
    <property type="match status" value="1"/>
</dbReference>
<dbReference type="PANTHER" id="PTHR11956:SF5">
    <property type="entry name" value="ARGININE--TRNA LIGASE, CYTOPLASMIC"/>
    <property type="match status" value="1"/>
</dbReference>
<dbReference type="SUPFAM" id="SSF47323">
    <property type="entry name" value="Anticodon-binding domain of a subclass of class I aminoacyl-tRNA synthetases"/>
    <property type="match status" value="1"/>
</dbReference>
<comment type="subcellular location">
    <subcellularLocation>
        <location evidence="1 11">Cytoplasm</location>
    </subcellularLocation>
</comment>
<keyword evidence="7 11" id="KW-0067">ATP-binding</keyword>
<feature type="short sequence motif" description="'HIGH' region" evidence="11">
    <location>
        <begin position="124"/>
        <end position="134"/>
    </location>
</feature>
<proteinExistence type="inferred from homology"/>
<evidence type="ECO:0000313" key="16">
    <source>
        <dbReference type="Proteomes" id="UP000811545"/>
    </source>
</evidence>
<organism evidence="15 16">
    <name type="scientific">Psychracetigena formicireducens</name>
    <dbReference type="NCBI Taxonomy" id="2986056"/>
    <lineage>
        <taxon>Bacteria</taxon>
        <taxon>Bacillati</taxon>
        <taxon>Candidatus Lithacetigenota</taxon>
        <taxon>Candidatus Psychracetigena</taxon>
    </lineage>
</organism>
<dbReference type="Pfam" id="PF00750">
    <property type="entry name" value="tRNA-synt_1d"/>
    <property type="match status" value="1"/>
</dbReference>
<dbReference type="Gene3D" id="1.10.730.10">
    <property type="entry name" value="Isoleucyl-tRNA Synthetase, Domain 1"/>
    <property type="match status" value="1"/>
</dbReference>
<dbReference type="PANTHER" id="PTHR11956">
    <property type="entry name" value="ARGINYL-TRNA SYNTHETASE"/>
    <property type="match status" value="1"/>
</dbReference>
<dbReference type="SMART" id="SM00836">
    <property type="entry name" value="DALR_1"/>
    <property type="match status" value="1"/>
</dbReference>
<dbReference type="SUPFAM" id="SSF52374">
    <property type="entry name" value="Nucleotidylyl transferase"/>
    <property type="match status" value="1"/>
</dbReference>
<dbReference type="CDD" id="cd00671">
    <property type="entry name" value="ArgRS_core"/>
    <property type="match status" value="1"/>
</dbReference>
<reference evidence="15 16" key="1">
    <citation type="journal article" date="2021" name="bioRxiv">
        <title>Unique metabolic strategies in Hadean analogues reveal hints for primordial physiology.</title>
        <authorList>
            <person name="Nobu M.K."/>
            <person name="Nakai R."/>
            <person name="Tamazawa S."/>
            <person name="Mori H."/>
            <person name="Toyoda A."/>
            <person name="Ijiri A."/>
            <person name="Suzuki S."/>
            <person name="Kurokawa K."/>
            <person name="Kamagata Y."/>
            <person name="Tamaki H."/>
        </authorList>
    </citation>
    <scope>NUCLEOTIDE SEQUENCE [LARGE SCALE GENOMIC DNA]</scope>
    <source>
        <strain evidence="15">BS525</strain>
    </source>
</reference>
<feature type="domain" description="DALR anticodon binding" evidence="13">
    <location>
        <begin position="428"/>
        <end position="548"/>
    </location>
</feature>
<evidence type="ECO:0000256" key="7">
    <source>
        <dbReference type="ARBA" id="ARBA00022840"/>
    </source>
</evidence>
<evidence type="ECO:0000313" key="15">
    <source>
        <dbReference type="EMBL" id="MBT9144514.1"/>
    </source>
</evidence>
<evidence type="ECO:0000256" key="12">
    <source>
        <dbReference type="RuleBase" id="RU363038"/>
    </source>
</evidence>
<keyword evidence="9 11" id="KW-0030">Aminoacyl-tRNA synthetase</keyword>
<evidence type="ECO:0000256" key="5">
    <source>
        <dbReference type="ARBA" id="ARBA00022598"/>
    </source>
</evidence>
<keyword evidence="8 11" id="KW-0648">Protein biosynthesis</keyword>
<dbReference type="SUPFAM" id="SSF55190">
    <property type="entry name" value="Arginyl-tRNA synthetase (ArgRS), N-terminal 'additional' domain"/>
    <property type="match status" value="1"/>
</dbReference>
<evidence type="ECO:0000256" key="3">
    <source>
        <dbReference type="ARBA" id="ARBA00011245"/>
    </source>
</evidence>
<evidence type="ECO:0000259" key="13">
    <source>
        <dbReference type="SMART" id="SM00836"/>
    </source>
</evidence>
<dbReference type="InterPro" id="IPR014729">
    <property type="entry name" value="Rossmann-like_a/b/a_fold"/>
</dbReference>
<dbReference type="InterPro" id="IPR036695">
    <property type="entry name" value="Arg-tRNA-synth_N_sf"/>
</dbReference>
<sequence>MQKQIEEFIKNAIISVFSMDYEPIEVEIPLREEHGDFSTPTPLKLSSLLSYSSLELANKLKEFIIKSEFSKQFEAIKVAQPGFINFYLKKSYYFEVLKQILEHDYFARLGMGEGKKVQVEFVSANPTGPLHIAHGRGAVIGDVTARILEHLGYEVQKEYYVNDTGGQIEKFAKSIEARYDELTGKKVEFPSDGYHGTYVIDMARNIMNNHSLDYLTENKRVGFLMEYAVGEMLKDHKEVLSLLNINHDNYFKEKYLVDSGLVDEVLTILKKNGYLEEKDGAIWFTSTDLGDDKDRVLVKSDKSLTYFIKDIAYHYEKFVKRGFDIVIDVWGADHHNHVTRIKNSLKSLNINPDRFEVILIQLVRLISKGKEILMSKRSGEFITLRELIEEVGKDVARYIYLTRSSNSPLDFDLDLALKESMDNPVFYIQYAYVRAGSILKQAAIKGIEIRKADEVNYALLSSNTEFRLLRLLSILQDEILLTGIKRTPHRLATTSRKLAEAFHEFYQLHKVIGESAELEQARLHLVIGTRSALELLLNLMGITKVEEM</sequence>
<dbReference type="Gene3D" id="3.30.1360.70">
    <property type="entry name" value="Arginyl tRNA synthetase N-terminal domain"/>
    <property type="match status" value="1"/>
</dbReference>
<keyword evidence="6 11" id="KW-0547">Nucleotide-binding</keyword>
<comment type="similarity">
    <text evidence="2 11 12">Belongs to the class-I aminoacyl-tRNA synthetase family.</text>
</comment>
<dbReference type="GO" id="GO:0004814">
    <property type="term" value="F:arginine-tRNA ligase activity"/>
    <property type="evidence" value="ECO:0007669"/>
    <property type="project" value="UniProtKB-UniRule"/>
</dbReference>
<dbReference type="AlphaFoldDB" id="A0A9E2BGD7"/>
<comment type="catalytic activity">
    <reaction evidence="10 11">
        <text>tRNA(Arg) + L-arginine + ATP = L-arginyl-tRNA(Arg) + AMP + diphosphate</text>
        <dbReference type="Rhea" id="RHEA:20301"/>
        <dbReference type="Rhea" id="RHEA-COMP:9658"/>
        <dbReference type="Rhea" id="RHEA-COMP:9673"/>
        <dbReference type="ChEBI" id="CHEBI:30616"/>
        <dbReference type="ChEBI" id="CHEBI:32682"/>
        <dbReference type="ChEBI" id="CHEBI:33019"/>
        <dbReference type="ChEBI" id="CHEBI:78442"/>
        <dbReference type="ChEBI" id="CHEBI:78513"/>
        <dbReference type="ChEBI" id="CHEBI:456215"/>
        <dbReference type="EC" id="6.1.1.19"/>
    </reaction>
</comment>
<dbReference type="Proteomes" id="UP000811545">
    <property type="component" value="Unassembled WGS sequence"/>
</dbReference>
<evidence type="ECO:0000256" key="6">
    <source>
        <dbReference type="ARBA" id="ARBA00022741"/>
    </source>
</evidence>
<dbReference type="GO" id="GO:0006420">
    <property type="term" value="P:arginyl-tRNA aminoacylation"/>
    <property type="evidence" value="ECO:0007669"/>
    <property type="project" value="UniProtKB-UniRule"/>
</dbReference>
<dbReference type="EC" id="6.1.1.19" evidence="11"/>
<dbReference type="FunFam" id="3.40.50.620:FF:000062">
    <property type="entry name" value="Arginine--tRNA ligase"/>
    <property type="match status" value="1"/>
</dbReference>
<evidence type="ECO:0000256" key="11">
    <source>
        <dbReference type="HAMAP-Rule" id="MF_00123"/>
    </source>
</evidence>
<comment type="subunit">
    <text evidence="3 11">Monomer.</text>
</comment>
<dbReference type="InterPro" id="IPR009080">
    <property type="entry name" value="tRNAsynth_Ia_anticodon-bd"/>
</dbReference>
<name>A0A9E2BGD7_PSYF1</name>
<dbReference type="InterPro" id="IPR005148">
    <property type="entry name" value="Arg-tRNA-synth_N"/>
</dbReference>
<evidence type="ECO:0000259" key="14">
    <source>
        <dbReference type="SMART" id="SM01016"/>
    </source>
</evidence>
<dbReference type="Gene3D" id="3.40.50.620">
    <property type="entry name" value="HUPs"/>
    <property type="match status" value="1"/>
</dbReference>
<dbReference type="PRINTS" id="PR01038">
    <property type="entry name" value="TRNASYNTHARG"/>
</dbReference>
<evidence type="ECO:0000256" key="1">
    <source>
        <dbReference type="ARBA" id="ARBA00004496"/>
    </source>
</evidence>
<evidence type="ECO:0000256" key="9">
    <source>
        <dbReference type="ARBA" id="ARBA00023146"/>
    </source>
</evidence>
<dbReference type="Pfam" id="PF05746">
    <property type="entry name" value="DALR_1"/>
    <property type="match status" value="1"/>
</dbReference>
<keyword evidence="4 11" id="KW-0963">Cytoplasm</keyword>
<protein>
    <recommendedName>
        <fullName evidence="11">Arginine--tRNA ligase</fullName>
        <ecNumber evidence="11">6.1.1.19</ecNumber>
    </recommendedName>
    <alternativeName>
        <fullName evidence="11">Arginyl-tRNA synthetase</fullName>
        <shortName evidence="11">ArgRS</shortName>
    </alternativeName>
</protein>
<gene>
    <name evidence="11 15" type="primary">argS</name>
    <name evidence="15" type="ORF">DDT42_00355</name>
</gene>
<dbReference type="EMBL" id="QLTW01000010">
    <property type="protein sequence ID" value="MBT9144514.1"/>
    <property type="molecule type" value="Genomic_DNA"/>
</dbReference>
<dbReference type="InterPro" id="IPR008909">
    <property type="entry name" value="DALR_anticod-bd"/>
</dbReference>
<dbReference type="HAMAP" id="MF_00123">
    <property type="entry name" value="Arg_tRNA_synth"/>
    <property type="match status" value="1"/>
</dbReference>
<dbReference type="NCBIfam" id="TIGR00456">
    <property type="entry name" value="argS"/>
    <property type="match status" value="1"/>
</dbReference>
<accession>A0A9E2BGD7</accession>
<dbReference type="GO" id="GO:0005737">
    <property type="term" value="C:cytoplasm"/>
    <property type="evidence" value="ECO:0007669"/>
    <property type="project" value="UniProtKB-SubCell"/>
</dbReference>
<evidence type="ECO:0000256" key="8">
    <source>
        <dbReference type="ARBA" id="ARBA00022917"/>
    </source>
</evidence>
<evidence type="ECO:0000256" key="2">
    <source>
        <dbReference type="ARBA" id="ARBA00005594"/>
    </source>
</evidence>
<keyword evidence="5 11" id="KW-0436">Ligase</keyword>
<evidence type="ECO:0000256" key="4">
    <source>
        <dbReference type="ARBA" id="ARBA00022490"/>
    </source>
</evidence>